<keyword evidence="1" id="KW-1133">Transmembrane helix</keyword>
<dbReference type="InterPro" id="IPR007401">
    <property type="entry name" value="DUF454"/>
</dbReference>
<gene>
    <name evidence="2" type="ORF">CJ255_18355</name>
</gene>
<dbReference type="PIRSF" id="PIRSF016789">
    <property type="entry name" value="DUF454"/>
    <property type="match status" value="1"/>
</dbReference>
<dbReference type="GO" id="GO:0005886">
    <property type="term" value="C:plasma membrane"/>
    <property type="evidence" value="ECO:0007669"/>
    <property type="project" value="TreeGrafter"/>
</dbReference>
<keyword evidence="1" id="KW-0812">Transmembrane</keyword>
<dbReference type="AlphaFoldDB" id="A0A2A6RFE3"/>
<dbReference type="Proteomes" id="UP000220527">
    <property type="component" value="Unassembled WGS sequence"/>
</dbReference>
<keyword evidence="1" id="KW-0472">Membrane</keyword>
<evidence type="ECO:0008006" key="4">
    <source>
        <dbReference type="Google" id="ProtNLM"/>
    </source>
</evidence>
<reference evidence="3" key="1">
    <citation type="submission" date="2017-08" db="EMBL/GenBank/DDBJ databases">
        <authorList>
            <person name="Grouzdev D.S."/>
            <person name="Gaisin V.A."/>
            <person name="Rysina M.S."/>
            <person name="Gorlenko V.M."/>
        </authorList>
    </citation>
    <scope>NUCLEOTIDE SEQUENCE [LARGE SCALE GENOMIC DNA]</scope>
    <source>
        <strain evidence="3">Kir15-3F</strain>
    </source>
</reference>
<sequence>MSHGEVPIDTPETAQPHRSRIVRWLLIGAGSFALALGGLGVIIPGLPTTPFVLLAAACYIRSSERLYRWLLGSRVFGPIITTWQTHRGMTRQTKLATLILVWLSIGGSALFLVANPLIQAIMLGVAMIKTVILVRIRTVGSI</sequence>
<comment type="caution">
    <text evidence="2">The sequence shown here is derived from an EMBL/GenBank/DDBJ whole genome shotgun (WGS) entry which is preliminary data.</text>
</comment>
<accession>A0A2A6RFE3</accession>
<proteinExistence type="predicted"/>
<dbReference type="OrthoDB" id="166801at2"/>
<feature type="transmembrane region" description="Helical" evidence="1">
    <location>
        <begin position="95"/>
        <end position="114"/>
    </location>
</feature>
<protein>
    <recommendedName>
        <fullName evidence="4">DUF454 domain-containing protein</fullName>
    </recommendedName>
</protein>
<evidence type="ECO:0000313" key="3">
    <source>
        <dbReference type="Proteomes" id="UP000220527"/>
    </source>
</evidence>
<dbReference type="RefSeq" id="WP_097645548.1">
    <property type="nucleotide sequence ID" value="NZ_NQWI01000125.1"/>
</dbReference>
<feature type="transmembrane region" description="Helical" evidence="1">
    <location>
        <begin position="21"/>
        <end position="46"/>
    </location>
</feature>
<dbReference type="EMBL" id="NQWI01000125">
    <property type="protein sequence ID" value="PDW01598.1"/>
    <property type="molecule type" value="Genomic_DNA"/>
</dbReference>
<dbReference type="PANTHER" id="PTHR35813:SF1">
    <property type="entry name" value="INNER MEMBRANE PROTEIN YBAN"/>
    <property type="match status" value="1"/>
</dbReference>
<name>A0A2A6RFE3_9CHLR</name>
<keyword evidence="3" id="KW-1185">Reference proteome</keyword>
<dbReference type="PANTHER" id="PTHR35813">
    <property type="entry name" value="INNER MEMBRANE PROTEIN YBAN"/>
    <property type="match status" value="1"/>
</dbReference>
<dbReference type="Pfam" id="PF04304">
    <property type="entry name" value="DUF454"/>
    <property type="match status" value="1"/>
</dbReference>
<evidence type="ECO:0000313" key="2">
    <source>
        <dbReference type="EMBL" id="PDW01598.1"/>
    </source>
</evidence>
<organism evidence="2 3">
    <name type="scientific">Candidatus Viridilinea mediisalina</name>
    <dbReference type="NCBI Taxonomy" id="2024553"/>
    <lineage>
        <taxon>Bacteria</taxon>
        <taxon>Bacillati</taxon>
        <taxon>Chloroflexota</taxon>
        <taxon>Chloroflexia</taxon>
        <taxon>Chloroflexales</taxon>
        <taxon>Chloroflexineae</taxon>
        <taxon>Oscillochloridaceae</taxon>
        <taxon>Candidatus Viridilinea</taxon>
    </lineage>
</organism>
<evidence type="ECO:0000256" key="1">
    <source>
        <dbReference type="SAM" id="Phobius"/>
    </source>
</evidence>